<organism evidence="2 3">
    <name type="scientific">Cajanus cajan</name>
    <name type="common">Pigeon pea</name>
    <name type="synonym">Cajanus indicus</name>
    <dbReference type="NCBI Taxonomy" id="3821"/>
    <lineage>
        <taxon>Eukaryota</taxon>
        <taxon>Viridiplantae</taxon>
        <taxon>Streptophyta</taxon>
        <taxon>Embryophyta</taxon>
        <taxon>Tracheophyta</taxon>
        <taxon>Spermatophyta</taxon>
        <taxon>Magnoliopsida</taxon>
        <taxon>eudicotyledons</taxon>
        <taxon>Gunneridae</taxon>
        <taxon>Pentapetalae</taxon>
        <taxon>rosids</taxon>
        <taxon>fabids</taxon>
        <taxon>Fabales</taxon>
        <taxon>Fabaceae</taxon>
        <taxon>Papilionoideae</taxon>
        <taxon>50 kb inversion clade</taxon>
        <taxon>NPAAA clade</taxon>
        <taxon>indigoferoid/millettioid clade</taxon>
        <taxon>Phaseoleae</taxon>
        <taxon>Cajanus</taxon>
    </lineage>
</organism>
<dbReference type="Pfam" id="PF14244">
    <property type="entry name" value="Retrotran_gag_3"/>
    <property type="match status" value="1"/>
</dbReference>
<dbReference type="Gramene" id="C.cajan_37581.t">
    <property type="protein sequence ID" value="C.cajan_37581.t.cds1"/>
    <property type="gene ID" value="C.cajan_37581"/>
</dbReference>
<protein>
    <recommendedName>
        <fullName evidence="1">Retrotransposon Copia-like N-terminal domain-containing protein</fullName>
    </recommendedName>
</protein>
<feature type="non-terminal residue" evidence="2">
    <location>
        <position position="1"/>
    </location>
</feature>
<dbReference type="EMBL" id="KQ483803">
    <property type="protein sequence ID" value="KYP40957.1"/>
    <property type="molecule type" value="Genomic_DNA"/>
</dbReference>
<accession>A0A151REN5</accession>
<dbReference type="PANTHER" id="PTHR37610">
    <property type="entry name" value="CCHC-TYPE DOMAIN-CONTAINING PROTEIN"/>
    <property type="match status" value="1"/>
</dbReference>
<evidence type="ECO:0000313" key="3">
    <source>
        <dbReference type="Proteomes" id="UP000075243"/>
    </source>
</evidence>
<keyword evidence="3" id="KW-1185">Reference proteome</keyword>
<feature type="domain" description="Retrotransposon Copia-like N-terminal" evidence="1">
    <location>
        <begin position="4"/>
        <end position="43"/>
    </location>
</feature>
<dbReference type="Proteomes" id="UP000075243">
    <property type="component" value="Unassembled WGS sequence"/>
</dbReference>
<dbReference type="PANTHER" id="PTHR37610:SF40">
    <property type="entry name" value="OS01G0909600 PROTEIN"/>
    <property type="match status" value="1"/>
</dbReference>
<evidence type="ECO:0000313" key="2">
    <source>
        <dbReference type="EMBL" id="KYP40957.1"/>
    </source>
</evidence>
<dbReference type="InterPro" id="IPR029472">
    <property type="entry name" value="Copia-like_N"/>
</dbReference>
<sequence length="61" mass="6719">PRTPLVAIVLKGSNYKAWARVMKTALHAKMKLGFIDGSTKKPTIKLGGYPNWEKANSMAMT</sequence>
<proteinExistence type="predicted"/>
<gene>
    <name evidence="2" type="ORF">KK1_037697</name>
</gene>
<reference evidence="2" key="1">
    <citation type="journal article" date="2012" name="Nat. Biotechnol.">
        <title>Draft genome sequence of pigeonpea (Cajanus cajan), an orphan legume crop of resource-poor farmers.</title>
        <authorList>
            <person name="Varshney R.K."/>
            <person name="Chen W."/>
            <person name="Li Y."/>
            <person name="Bharti A.K."/>
            <person name="Saxena R.K."/>
            <person name="Schlueter J.A."/>
            <person name="Donoghue M.T."/>
            <person name="Azam S."/>
            <person name="Fan G."/>
            <person name="Whaley A.M."/>
            <person name="Farmer A.D."/>
            <person name="Sheridan J."/>
            <person name="Iwata A."/>
            <person name="Tuteja R."/>
            <person name="Penmetsa R.V."/>
            <person name="Wu W."/>
            <person name="Upadhyaya H.D."/>
            <person name="Yang S.P."/>
            <person name="Shah T."/>
            <person name="Saxena K.B."/>
            <person name="Michael T."/>
            <person name="McCombie W.R."/>
            <person name="Yang B."/>
            <person name="Zhang G."/>
            <person name="Yang H."/>
            <person name="Wang J."/>
            <person name="Spillane C."/>
            <person name="Cook D.R."/>
            <person name="May G.D."/>
            <person name="Xu X."/>
            <person name="Jackson S.A."/>
        </authorList>
    </citation>
    <scope>NUCLEOTIDE SEQUENCE [LARGE SCALE GENOMIC DNA]</scope>
</reference>
<dbReference type="AlphaFoldDB" id="A0A151REN5"/>
<evidence type="ECO:0000259" key="1">
    <source>
        <dbReference type="Pfam" id="PF14244"/>
    </source>
</evidence>
<name>A0A151REN5_CAJCA</name>